<dbReference type="EMBL" id="KK103760">
    <property type="protein sequence ID" value="KIY95001.1"/>
    <property type="molecule type" value="Genomic_DNA"/>
</dbReference>
<dbReference type="Proteomes" id="UP000054498">
    <property type="component" value="Unassembled WGS sequence"/>
</dbReference>
<accession>A0A0D2M0F0</accession>
<dbReference type="GeneID" id="25730377"/>
<dbReference type="PANTHER" id="PTHR21228:SF40">
    <property type="entry name" value="LD45607P"/>
    <property type="match status" value="1"/>
</dbReference>
<protein>
    <recommendedName>
        <fullName evidence="3">Tbc2 translation factor, chloroplastic</fullName>
    </recommendedName>
</protein>
<dbReference type="GO" id="GO:0009507">
    <property type="term" value="C:chloroplast"/>
    <property type="evidence" value="ECO:0007669"/>
    <property type="project" value="GOC"/>
</dbReference>
<evidence type="ECO:0000313" key="1">
    <source>
        <dbReference type="EMBL" id="KIY95001.1"/>
    </source>
</evidence>
<dbReference type="GO" id="GO:0005759">
    <property type="term" value="C:mitochondrial matrix"/>
    <property type="evidence" value="ECO:0007669"/>
    <property type="project" value="TreeGrafter"/>
</dbReference>
<evidence type="ECO:0008006" key="3">
    <source>
        <dbReference type="Google" id="ProtNLM"/>
    </source>
</evidence>
<dbReference type="GO" id="GO:0035770">
    <property type="term" value="C:ribonucleoprotein granule"/>
    <property type="evidence" value="ECO:0007669"/>
    <property type="project" value="TreeGrafter"/>
</dbReference>
<dbReference type="KEGG" id="mng:MNEG_12962"/>
<dbReference type="OrthoDB" id="413408at2759"/>
<organism evidence="1 2">
    <name type="scientific">Monoraphidium neglectum</name>
    <dbReference type="NCBI Taxonomy" id="145388"/>
    <lineage>
        <taxon>Eukaryota</taxon>
        <taxon>Viridiplantae</taxon>
        <taxon>Chlorophyta</taxon>
        <taxon>core chlorophytes</taxon>
        <taxon>Chlorophyceae</taxon>
        <taxon>CS clade</taxon>
        <taxon>Sphaeropleales</taxon>
        <taxon>Selenastraceae</taxon>
        <taxon>Monoraphidium</taxon>
    </lineage>
</organism>
<dbReference type="InterPro" id="IPR050870">
    <property type="entry name" value="FAST_kinase"/>
</dbReference>
<evidence type="ECO:0000313" key="2">
    <source>
        <dbReference type="Proteomes" id="UP000054498"/>
    </source>
</evidence>
<gene>
    <name evidence="1" type="ORF">MNEG_12962</name>
</gene>
<dbReference type="GO" id="GO:0003723">
    <property type="term" value="F:RNA binding"/>
    <property type="evidence" value="ECO:0007669"/>
    <property type="project" value="TreeGrafter"/>
</dbReference>
<name>A0A0D2M0F0_9CHLO</name>
<dbReference type="AlphaFoldDB" id="A0A0D2M0F0"/>
<dbReference type="PANTHER" id="PTHR21228">
    <property type="entry name" value="FAST LEU-RICH DOMAIN-CONTAINING"/>
    <property type="match status" value="1"/>
</dbReference>
<dbReference type="GO" id="GO:0044528">
    <property type="term" value="P:regulation of mitochondrial mRNA stability"/>
    <property type="evidence" value="ECO:0007669"/>
    <property type="project" value="TreeGrafter"/>
</dbReference>
<dbReference type="GO" id="GO:0000963">
    <property type="term" value="P:mitochondrial RNA processing"/>
    <property type="evidence" value="ECO:0007669"/>
    <property type="project" value="TreeGrafter"/>
</dbReference>
<keyword evidence="2" id="KW-1185">Reference proteome</keyword>
<sequence length="245" mass="26476">MPLLNADDLCGCMRALAAWGWSPSTGLLAALEGRAAEAISRGGFSARQLGELAWTYAQLGLRHRPLLPAILAASEAELWSGACPPEAMADLIWAVARLQPRLREFDPQQMARTLWALARLGAPPPADWLDAFLAASLAGLRGFDVKATSLTLWALATLGARPPAAWLRAFEGQAEQAARQLGAAEAATSLWALSQLTRRPPQELRLSAALRRPQKQLSRLDFELLADIRMLRVVKSMITGPAAAR</sequence>
<dbReference type="GO" id="GO:1901259">
    <property type="term" value="P:chloroplast rRNA processing"/>
    <property type="evidence" value="ECO:0007669"/>
    <property type="project" value="TreeGrafter"/>
</dbReference>
<proteinExistence type="predicted"/>
<reference evidence="1 2" key="1">
    <citation type="journal article" date="2013" name="BMC Genomics">
        <title>Reconstruction of the lipid metabolism for the microalga Monoraphidium neglectum from its genome sequence reveals characteristics suitable for biofuel production.</title>
        <authorList>
            <person name="Bogen C."/>
            <person name="Al-Dilaimi A."/>
            <person name="Albersmeier A."/>
            <person name="Wichmann J."/>
            <person name="Grundmann M."/>
            <person name="Rupp O."/>
            <person name="Lauersen K.J."/>
            <person name="Blifernez-Klassen O."/>
            <person name="Kalinowski J."/>
            <person name="Goesmann A."/>
            <person name="Mussgnug J.H."/>
            <person name="Kruse O."/>
        </authorList>
    </citation>
    <scope>NUCLEOTIDE SEQUENCE [LARGE SCALE GENOMIC DNA]</scope>
    <source>
        <strain evidence="1 2">SAG 48.87</strain>
    </source>
</reference>
<dbReference type="RefSeq" id="XP_013894021.1">
    <property type="nucleotide sequence ID" value="XM_014038567.1"/>
</dbReference>
<dbReference type="STRING" id="145388.A0A0D2M0F0"/>